<accession>A0A1K0GPD7</accession>
<dbReference type="EMBL" id="MEIA01000439">
    <property type="protein sequence ID" value="OJF11091.1"/>
    <property type="molecule type" value="Genomic_DNA"/>
</dbReference>
<keyword evidence="2" id="KW-1185">Reference proteome</keyword>
<comment type="caution">
    <text evidence="1">The sequence shown here is derived from an EMBL/GenBank/DDBJ whole genome shotgun (WGS) entry which is preliminary data.</text>
</comment>
<organism evidence="1 2">
    <name type="scientific">Couchioplanes caeruleus subsp. caeruleus</name>
    <dbReference type="NCBI Taxonomy" id="56427"/>
    <lineage>
        <taxon>Bacteria</taxon>
        <taxon>Bacillati</taxon>
        <taxon>Actinomycetota</taxon>
        <taxon>Actinomycetes</taxon>
        <taxon>Micromonosporales</taxon>
        <taxon>Micromonosporaceae</taxon>
        <taxon>Couchioplanes</taxon>
    </lineage>
</organism>
<reference evidence="1 2" key="1">
    <citation type="submission" date="2016-09" db="EMBL/GenBank/DDBJ databases">
        <title>Couchioplanes caeruleus draft genome sequence.</title>
        <authorList>
            <person name="Sheehan J."/>
            <person name="Caffrey P."/>
        </authorList>
    </citation>
    <scope>NUCLEOTIDE SEQUENCE [LARGE SCALE GENOMIC DNA]</scope>
    <source>
        <strain evidence="1 2">DSM 43634</strain>
    </source>
</reference>
<sequence>MAVGCLVAIGRAEVGPCTQVSHGVAETCLFVCMVDEDPGHEKSSDLYALRGCALVELSEPGGGSGAVRGSPLAAVSSRAVFWRRLSLSSVI</sequence>
<dbReference type="Proteomes" id="UP000182486">
    <property type="component" value="Unassembled WGS sequence"/>
</dbReference>
<proteinExistence type="predicted"/>
<evidence type="ECO:0000313" key="1">
    <source>
        <dbReference type="EMBL" id="OJF11091.1"/>
    </source>
</evidence>
<gene>
    <name evidence="1" type="ORF">BG844_28530</name>
</gene>
<name>A0A1K0GPD7_9ACTN</name>
<evidence type="ECO:0000313" key="2">
    <source>
        <dbReference type="Proteomes" id="UP000182486"/>
    </source>
</evidence>
<dbReference type="AlphaFoldDB" id="A0A1K0GPD7"/>
<protein>
    <submittedName>
        <fullName evidence="1">Uncharacterized protein</fullName>
    </submittedName>
</protein>